<keyword evidence="3 6" id="KW-0812">Transmembrane</keyword>
<dbReference type="Gene3D" id="1.20.1250.20">
    <property type="entry name" value="MFS general substrate transporter like domains"/>
    <property type="match status" value="1"/>
</dbReference>
<dbReference type="Proteomes" id="UP000008555">
    <property type="component" value="Chromosome"/>
</dbReference>
<feature type="domain" description="Major facilitator superfamily (MFS) profile" evidence="7">
    <location>
        <begin position="9"/>
        <end position="408"/>
    </location>
</feature>
<dbReference type="PROSITE" id="PS50850">
    <property type="entry name" value="MFS"/>
    <property type="match status" value="1"/>
</dbReference>
<feature type="transmembrane region" description="Helical" evidence="6">
    <location>
        <begin position="181"/>
        <end position="201"/>
    </location>
</feature>
<accession>A9KFR0</accession>
<feature type="transmembrane region" description="Helical" evidence="6">
    <location>
        <begin position="301"/>
        <end position="318"/>
    </location>
</feature>
<dbReference type="RefSeq" id="WP_011997020.1">
    <property type="nucleotide sequence ID" value="NC_009727.1"/>
</dbReference>
<feature type="transmembrane region" description="Helical" evidence="6">
    <location>
        <begin position="86"/>
        <end position="105"/>
    </location>
</feature>
<keyword evidence="5 6" id="KW-0472">Membrane</keyword>
<evidence type="ECO:0000256" key="6">
    <source>
        <dbReference type="SAM" id="Phobius"/>
    </source>
</evidence>
<evidence type="ECO:0000313" key="8">
    <source>
        <dbReference type="EMBL" id="ABS76645.1"/>
    </source>
</evidence>
<sequence length="412" mass="45790">MKSNTKIATLFSLMMVLFLDGMGQGIVFPILSQALIDPQQHVLIATATPEMRNLWYGILIGVFFLCWFIGAALLSDLSDKSGRKKALIICLIGSLLGNFVAALAFTLHSLWLLLVGRMLVGFTNGSQPIAQAAVVDISPKNKLSRYLGYVIMAVSIGLIAGPLIGGFLSDHDYVRWFSYSTPLYFAALLAFVNILLLIIYFKETGITKEKTQLKLTRALEIFVSAFRHPSVRFLSICYLLLQIGWSIYYIYISAFMVQKFNLSLRGVSILFAFVGVGLTFGLAVLPGIFEKQNFNRKHVTIFGYSILFLGLIFIVFPNKAIWPWIMIFPLTCGLALAYSFLISLYSNEVRPEKQGWIMGITSAIVALGAAIASFLEAVLSTLNVNFPYYATIVLIAIGISLMTRFKPKESER</sequence>
<evidence type="ECO:0000256" key="5">
    <source>
        <dbReference type="ARBA" id="ARBA00023136"/>
    </source>
</evidence>
<feature type="transmembrane region" description="Helical" evidence="6">
    <location>
        <begin position="324"/>
        <end position="344"/>
    </location>
</feature>
<dbReference type="InterPro" id="IPR020846">
    <property type="entry name" value="MFS_dom"/>
</dbReference>
<protein>
    <submittedName>
        <fullName evidence="8">Multidrug transporter</fullName>
    </submittedName>
</protein>
<evidence type="ECO:0000259" key="7">
    <source>
        <dbReference type="PROSITE" id="PS50850"/>
    </source>
</evidence>
<dbReference type="InterPro" id="IPR011701">
    <property type="entry name" value="MFS"/>
</dbReference>
<organism evidence="8 9">
    <name type="scientific">Coxiella burnetii (strain Dugway 5J108-111)</name>
    <dbReference type="NCBI Taxonomy" id="434922"/>
    <lineage>
        <taxon>Bacteria</taxon>
        <taxon>Pseudomonadati</taxon>
        <taxon>Pseudomonadota</taxon>
        <taxon>Gammaproteobacteria</taxon>
        <taxon>Legionellales</taxon>
        <taxon>Coxiellaceae</taxon>
        <taxon>Coxiella</taxon>
    </lineage>
</organism>
<name>A9KFR0_COXBN</name>
<dbReference type="PANTHER" id="PTHR23504">
    <property type="entry name" value="MAJOR FACILITATOR SUPERFAMILY DOMAIN-CONTAINING PROTEIN 10"/>
    <property type="match status" value="1"/>
</dbReference>
<feature type="transmembrane region" description="Helical" evidence="6">
    <location>
        <begin position="146"/>
        <end position="169"/>
    </location>
</feature>
<keyword evidence="2" id="KW-0813">Transport</keyword>
<evidence type="ECO:0000256" key="2">
    <source>
        <dbReference type="ARBA" id="ARBA00022448"/>
    </source>
</evidence>
<dbReference type="KEGG" id="cbd:CBUD_1295"/>
<evidence type="ECO:0000256" key="3">
    <source>
        <dbReference type="ARBA" id="ARBA00022692"/>
    </source>
</evidence>
<dbReference type="SUPFAM" id="SSF103473">
    <property type="entry name" value="MFS general substrate transporter"/>
    <property type="match status" value="1"/>
</dbReference>
<dbReference type="EMBL" id="CP000733">
    <property type="protein sequence ID" value="ABS76645.1"/>
    <property type="molecule type" value="Genomic_DNA"/>
</dbReference>
<evidence type="ECO:0000256" key="1">
    <source>
        <dbReference type="ARBA" id="ARBA00004141"/>
    </source>
</evidence>
<gene>
    <name evidence="8" type="ordered locus">CBUD_1295</name>
</gene>
<proteinExistence type="predicted"/>
<comment type="subcellular location">
    <subcellularLocation>
        <location evidence="1">Membrane</location>
        <topology evidence="1">Multi-pass membrane protein</topology>
    </subcellularLocation>
</comment>
<dbReference type="GO" id="GO:0016020">
    <property type="term" value="C:membrane"/>
    <property type="evidence" value="ECO:0007669"/>
    <property type="project" value="UniProtKB-SubCell"/>
</dbReference>
<evidence type="ECO:0000256" key="4">
    <source>
        <dbReference type="ARBA" id="ARBA00022989"/>
    </source>
</evidence>
<feature type="transmembrane region" description="Helical" evidence="6">
    <location>
        <begin position="54"/>
        <end position="74"/>
    </location>
</feature>
<feature type="transmembrane region" description="Helical" evidence="6">
    <location>
        <begin position="356"/>
        <end position="374"/>
    </location>
</feature>
<dbReference type="Pfam" id="PF07690">
    <property type="entry name" value="MFS_1"/>
    <property type="match status" value="1"/>
</dbReference>
<dbReference type="InterPro" id="IPR036259">
    <property type="entry name" value="MFS_trans_sf"/>
</dbReference>
<dbReference type="CDD" id="cd17330">
    <property type="entry name" value="MFS_SLC46_TetA_like"/>
    <property type="match status" value="1"/>
</dbReference>
<feature type="transmembrane region" description="Helical" evidence="6">
    <location>
        <begin position="386"/>
        <end position="405"/>
    </location>
</feature>
<reference evidence="8 9" key="1">
    <citation type="journal article" date="2009" name="Infect. Immun.">
        <title>Comparative genomics reveal extensive transposon-mediated genomic plasticity and diversity among potential effector proteins within the genus Coxiella.</title>
        <authorList>
            <person name="Beare P.A."/>
            <person name="Unsworth N."/>
            <person name="Andoh M."/>
            <person name="Voth D.E."/>
            <person name="Omsland A."/>
            <person name="Gilk S.D."/>
            <person name="Williams K.P."/>
            <person name="Sobral B.W."/>
            <person name="Kupko J.J.III."/>
            <person name="Porcella S.F."/>
            <person name="Samuel J.E."/>
            <person name="Heinzen R.A."/>
        </authorList>
    </citation>
    <scope>NUCLEOTIDE SEQUENCE [LARGE SCALE GENOMIC DNA]</scope>
    <source>
        <strain evidence="8 9">Dugway 5J108-111</strain>
    </source>
</reference>
<evidence type="ECO:0000313" key="9">
    <source>
        <dbReference type="Proteomes" id="UP000008555"/>
    </source>
</evidence>
<dbReference type="PANTHER" id="PTHR23504:SF15">
    <property type="entry name" value="MAJOR FACILITATOR SUPERFAMILY (MFS) PROFILE DOMAIN-CONTAINING PROTEIN"/>
    <property type="match status" value="1"/>
</dbReference>
<feature type="transmembrane region" description="Helical" evidence="6">
    <location>
        <begin position="236"/>
        <end position="257"/>
    </location>
</feature>
<feature type="transmembrane region" description="Helical" evidence="6">
    <location>
        <begin position="269"/>
        <end position="289"/>
    </location>
</feature>
<dbReference type="GO" id="GO:0022857">
    <property type="term" value="F:transmembrane transporter activity"/>
    <property type="evidence" value="ECO:0007669"/>
    <property type="project" value="InterPro"/>
</dbReference>
<keyword evidence="4 6" id="KW-1133">Transmembrane helix</keyword>
<dbReference type="AlphaFoldDB" id="A9KFR0"/>
<dbReference type="HOGENOM" id="CLU_001265_10_11_6"/>